<comment type="similarity">
    <text evidence="1">Belongs to the universal ribosomal protein uS2 family.</text>
</comment>
<keyword evidence="2" id="KW-0689">Ribosomal protein</keyword>
<protein>
    <recommendedName>
        <fullName evidence="6">Ribosomal protein S2</fullName>
    </recommendedName>
</protein>
<dbReference type="STRING" id="133381.A0A2T9ZD62"/>
<dbReference type="Gene3D" id="1.10.287.610">
    <property type="entry name" value="Helix hairpin bin"/>
    <property type="match status" value="1"/>
</dbReference>
<comment type="caution">
    <text evidence="4">The sequence shown here is derived from an EMBL/GenBank/DDBJ whole genome shotgun (WGS) entry which is preliminary data.</text>
</comment>
<evidence type="ECO:0000313" key="4">
    <source>
        <dbReference type="EMBL" id="PVV02538.1"/>
    </source>
</evidence>
<accession>A0A2T9ZD62</accession>
<dbReference type="GO" id="GO:0003735">
    <property type="term" value="F:structural constituent of ribosome"/>
    <property type="evidence" value="ECO:0007669"/>
    <property type="project" value="InterPro"/>
</dbReference>
<organism evidence="4 5">
    <name type="scientific">Smittium megazygosporum</name>
    <dbReference type="NCBI Taxonomy" id="133381"/>
    <lineage>
        <taxon>Eukaryota</taxon>
        <taxon>Fungi</taxon>
        <taxon>Fungi incertae sedis</taxon>
        <taxon>Zoopagomycota</taxon>
        <taxon>Kickxellomycotina</taxon>
        <taxon>Harpellomycetes</taxon>
        <taxon>Harpellales</taxon>
        <taxon>Legeriomycetaceae</taxon>
        <taxon>Smittium</taxon>
    </lineage>
</organism>
<evidence type="ECO:0000313" key="5">
    <source>
        <dbReference type="Proteomes" id="UP000245609"/>
    </source>
</evidence>
<dbReference type="OrthoDB" id="2320368at2759"/>
<dbReference type="Proteomes" id="UP000245609">
    <property type="component" value="Unassembled WGS sequence"/>
</dbReference>
<dbReference type="AlphaFoldDB" id="A0A2T9ZD62"/>
<dbReference type="CDD" id="cd01425">
    <property type="entry name" value="RPS2"/>
    <property type="match status" value="1"/>
</dbReference>
<dbReference type="PANTHER" id="PTHR12534:SF0">
    <property type="entry name" value="SMALL RIBOSOMAL SUBUNIT PROTEIN US2M"/>
    <property type="match status" value="1"/>
</dbReference>
<gene>
    <name evidence="4" type="ORF">BB560_003005</name>
</gene>
<dbReference type="PANTHER" id="PTHR12534">
    <property type="entry name" value="30S RIBOSOMAL PROTEIN S2 PROKARYOTIC AND ORGANELLAR"/>
    <property type="match status" value="1"/>
</dbReference>
<evidence type="ECO:0008006" key="6">
    <source>
        <dbReference type="Google" id="ProtNLM"/>
    </source>
</evidence>
<dbReference type="InterPro" id="IPR018130">
    <property type="entry name" value="Ribosomal_uS2_CS"/>
</dbReference>
<dbReference type="InterPro" id="IPR005706">
    <property type="entry name" value="Ribosomal_uS2_bac/mit/plastid"/>
</dbReference>
<dbReference type="Gene3D" id="3.40.50.10490">
    <property type="entry name" value="Glucose-6-phosphate isomerase like protein, domain 1"/>
    <property type="match status" value="1"/>
</dbReference>
<dbReference type="Pfam" id="PF00318">
    <property type="entry name" value="Ribosomal_S2"/>
    <property type="match status" value="1"/>
</dbReference>
<evidence type="ECO:0000256" key="2">
    <source>
        <dbReference type="ARBA" id="ARBA00022980"/>
    </source>
</evidence>
<dbReference type="PRINTS" id="PR00395">
    <property type="entry name" value="RIBOSOMALS2"/>
</dbReference>
<evidence type="ECO:0000256" key="3">
    <source>
        <dbReference type="ARBA" id="ARBA00023274"/>
    </source>
</evidence>
<keyword evidence="5" id="KW-1185">Reference proteome</keyword>
<dbReference type="NCBIfam" id="TIGR01011">
    <property type="entry name" value="rpsB_bact"/>
    <property type="match status" value="1"/>
</dbReference>
<dbReference type="GO" id="GO:0005763">
    <property type="term" value="C:mitochondrial small ribosomal subunit"/>
    <property type="evidence" value="ECO:0007669"/>
    <property type="project" value="TreeGrafter"/>
</dbReference>
<dbReference type="PROSITE" id="PS00962">
    <property type="entry name" value="RIBOSOMAL_S2_1"/>
    <property type="match status" value="1"/>
</dbReference>
<reference evidence="4 5" key="1">
    <citation type="journal article" date="2018" name="MBio">
        <title>Comparative Genomics Reveals the Core Gene Toolbox for the Fungus-Insect Symbiosis.</title>
        <authorList>
            <person name="Wang Y."/>
            <person name="Stata M."/>
            <person name="Wang W."/>
            <person name="Stajich J.E."/>
            <person name="White M.M."/>
            <person name="Moncalvo J.M."/>
        </authorList>
    </citation>
    <scope>NUCLEOTIDE SEQUENCE [LARGE SCALE GENOMIC DNA]</scope>
    <source>
        <strain evidence="4 5">SC-DP-2</strain>
    </source>
</reference>
<proteinExistence type="inferred from homology"/>
<name>A0A2T9ZD62_9FUNG</name>
<keyword evidence="3" id="KW-0687">Ribonucleoprotein</keyword>
<dbReference type="EMBL" id="MBFS01000425">
    <property type="protein sequence ID" value="PVV02538.1"/>
    <property type="molecule type" value="Genomic_DNA"/>
</dbReference>
<dbReference type="InterPro" id="IPR023591">
    <property type="entry name" value="Ribosomal_uS2_flav_dom_sf"/>
</dbReference>
<dbReference type="HAMAP" id="MF_00291_B">
    <property type="entry name" value="Ribosomal_uS2_B"/>
    <property type="match status" value="1"/>
</dbReference>
<dbReference type="InterPro" id="IPR001865">
    <property type="entry name" value="Ribosomal_uS2"/>
</dbReference>
<dbReference type="SUPFAM" id="SSF52313">
    <property type="entry name" value="Ribosomal protein S2"/>
    <property type="match status" value="1"/>
</dbReference>
<sequence>MRGLATVLKRAQLANRISIRMMSTIAGDETGIQGSQKQLKETKPAEEPAIKDWISFQETLKRKNNSQQSQEERKSNSIGFRALMPELERIGNVVQSEAVDSQRCISSVQFLKPNDITIPLLMAANVHLGHSKETWHKLNIGTVFGERNDIMIINLEQTLAALRRCANFVRETAYNGGIIVFVGTNQISKQAAIDAALLSDQYYVVDRWYAGTLTNSNIVLKKQTKYINQIYDTPNGEELFNLLEKYKNYNKDGSSDSRSQFGRRSGRFQSKVREIPARFAKPEHFIPDLVIALNPLDLESMLAEALRAVIPTVGIVDTNYNPELVTYAIPGNDDSASSVNLIASYLASAAKIGKENRIRDSDALMSNLRESIDQRERSSEQFESD</sequence>
<evidence type="ECO:0000256" key="1">
    <source>
        <dbReference type="ARBA" id="ARBA00006242"/>
    </source>
</evidence>
<dbReference type="GO" id="GO:0006412">
    <property type="term" value="P:translation"/>
    <property type="evidence" value="ECO:0007669"/>
    <property type="project" value="InterPro"/>
</dbReference>